<name>C0GGB3_DETAL</name>
<dbReference type="GO" id="GO:1990904">
    <property type="term" value="C:ribonucleoprotein complex"/>
    <property type="evidence" value="ECO:0007669"/>
    <property type="project" value="UniProtKB-KW"/>
</dbReference>
<keyword evidence="6" id="KW-0699">rRNA-binding</keyword>
<dbReference type="GO" id="GO:0006412">
    <property type="term" value="P:translation"/>
    <property type="evidence" value="ECO:0007669"/>
    <property type="project" value="UniProtKB-UniRule"/>
</dbReference>
<feature type="compositionally biased region" description="Basic and acidic residues" evidence="7">
    <location>
        <begin position="50"/>
        <end position="59"/>
    </location>
</feature>
<comment type="similarity">
    <text evidence="1 6">Belongs to the universal ribosomal protein uL4 family.</text>
</comment>
<comment type="caution">
    <text evidence="8">The sequence shown here is derived from an EMBL/GenBank/DDBJ whole genome shotgun (WGS) entry which is preliminary data.</text>
</comment>
<dbReference type="InterPro" id="IPR013005">
    <property type="entry name" value="Ribosomal_uL4-like"/>
</dbReference>
<dbReference type="SUPFAM" id="SSF52166">
    <property type="entry name" value="Ribosomal protein L4"/>
    <property type="match status" value="1"/>
</dbReference>
<dbReference type="HAMAP" id="MF_01328_B">
    <property type="entry name" value="Ribosomal_uL4_B"/>
    <property type="match status" value="1"/>
</dbReference>
<dbReference type="Proteomes" id="UP000006443">
    <property type="component" value="Unassembled WGS sequence"/>
</dbReference>
<protein>
    <recommendedName>
        <fullName evidence="5 6">Large ribosomal subunit protein uL4</fullName>
    </recommendedName>
</protein>
<keyword evidence="3 6" id="KW-0689">Ribosomal protein</keyword>
<dbReference type="Gene3D" id="3.40.1370.10">
    <property type="match status" value="1"/>
</dbReference>
<proteinExistence type="inferred from homology"/>
<keyword evidence="9" id="KW-1185">Reference proteome</keyword>
<comment type="subunit">
    <text evidence="2 6">Part of the 50S ribosomal subunit.</text>
</comment>
<sequence length="208" mass="22847">MPKVALYNTAGEQQGEIELSEAVFASKVNEAAMHQAVLAYLANQRLGTAKTKDRTEVRGGGRKPWRQKGTGRARHGSIRSPIWRGGGITFGPDGRRNYKQSLPKKIRRLALKSALTSKVNTGSLIVLDQLAMDAPKTKEMVQVLNNLNTGRKVLIITDTPQENVIKSARNIPGVKTTSTNQLNVYDILNTDNLVITRDAVVQVEEVFA</sequence>
<evidence type="ECO:0000256" key="2">
    <source>
        <dbReference type="ARBA" id="ARBA00011838"/>
    </source>
</evidence>
<evidence type="ECO:0000256" key="1">
    <source>
        <dbReference type="ARBA" id="ARBA00010528"/>
    </source>
</evidence>
<reference evidence="8 9" key="1">
    <citation type="submission" date="2009-02" db="EMBL/GenBank/DDBJ databases">
        <title>Sequencing of the draft genome and assembly of Dethiobacter alkaliphilus AHT 1.</title>
        <authorList>
            <consortium name="US DOE Joint Genome Institute (JGI-PGF)"/>
            <person name="Lucas S."/>
            <person name="Copeland A."/>
            <person name="Lapidus A."/>
            <person name="Glavina del Rio T."/>
            <person name="Dalin E."/>
            <person name="Tice H."/>
            <person name="Bruce D."/>
            <person name="Goodwin L."/>
            <person name="Pitluck S."/>
            <person name="Larimer F."/>
            <person name="Land M.L."/>
            <person name="Hauser L."/>
            <person name="Muyzer G."/>
        </authorList>
    </citation>
    <scope>NUCLEOTIDE SEQUENCE [LARGE SCALE GENOMIC DNA]</scope>
    <source>
        <strain evidence="8 9">AHT 1</strain>
    </source>
</reference>
<dbReference type="PANTHER" id="PTHR10746">
    <property type="entry name" value="50S RIBOSOMAL PROTEIN L4"/>
    <property type="match status" value="1"/>
</dbReference>
<gene>
    <name evidence="6" type="primary">rplD</name>
    <name evidence="8" type="ORF">DealDRAFT_1522</name>
</gene>
<dbReference type="Pfam" id="PF00573">
    <property type="entry name" value="Ribosomal_L4"/>
    <property type="match status" value="1"/>
</dbReference>
<dbReference type="AlphaFoldDB" id="C0GGB3"/>
<dbReference type="EMBL" id="ACJM01000006">
    <property type="protein sequence ID" value="EEG77802.1"/>
    <property type="molecule type" value="Genomic_DNA"/>
</dbReference>
<dbReference type="GO" id="GO:0003735">
    <property type="term" value="F:structural constituent of ribosome"/>
    <property type="evidence" value="ECO:0007669"/>
    <property type="project" value="InterPro"/>
</dbReference>
<dbReference type="eggNOG" id="COG0088">
    <property type="taxonomic scope" value="Bacteria"/>
</dbReference>
<evidence type="ECO:0000256" key="7">
    <source>
        <dbReference type="SAM" id="MobiDB-lite"/>
    </source>
</evidence>
<keyword evidence="4 6" id="KW-0687">Ribonucleoprotein</keyword>
<feature type="compositionally biased region" description="Basic residues" evidence="7">
    <location>
        <begin position="60"/>
        <end position="77"/>
    </location>
</feature>
<evidence type="ECO:0000256" key="3">
    <source>
        <dbReference type="ARBA" id="ARBA00022980"/>
    </source>
</evidence>
<evidence type="ECO:0000313" key="9">
    <source>
        <dbReference type="Proteomes" id="UP000006443"/>
    </source>
</evidence>
<dbReference type="GO" id="GO:0005840">
    <property type="term" value="C:ribosome"/>
    <property type="evidence" value="ECO:0007669"/>
    <property type="project" value="UniProtKB-KW"/>
</dbReference>
<dbReference type="InterPro" id="IPR002136">
    <property type="entry name" value="Ribosomal_uL4"/>
</dbReference>
<organism evidence="8 9">
    <name type="scientific">Dethiobacter alkaliphilus AHT 1</name>
    <dbReference type="NCBI Taxonomy" id="555088"/>
    <lineage>
        <taxon>Bacteria</taxon>
        <taxon>Bacillati</taxon>
        <taxon>Bacillota</taxon>
        <taxon>Dethiobacteria</taxon>
        <taxon>Dethiobacterales</taxon>
        <taxon>Dethiobacteraceae</taxon>
        <taxon>Dethiobacter</taxon>
    </lineage>
</organism>
<dbReference type="NCBIfam" id="TIGR03953">
    <property type="entry name" value="rplD_bact"/>
    <property type="match status" value="1"/>
</dbReference>
<dbReference type="RefSeq" id="WP_008516330.1">
    <property type="nucleotide sequence ID" value="NZ_ACJM01000006.1"/>
</dbReference>
<keyword evidence="6" id="KW-0694">RNA-binding</keyword>
<dbReference type="InterPro" id="IPR023574">
    <property type="entry name" value="Ribosomal_uL4_dom_sf"/>
</dbReference>
<dbReference type="STRING" id="555088.DealDRAFT_1522"/>
<comment type="function">
    <text evidence="6">One of the primary rRNA binding proteins, this protein initially binds near the 5'-end of the 23S rRNA. It is important during the early stages of 50S assembly. It makes multiple contacts with different domains of the 23S rRNA in the assembled 50S subunit and ribosome.</text>
</comment>
<evidence type="ECO:0000256" key="5">
    <source>
        <dbReference type="ARBA" id="ARBA00035244"/>
    </source>
</evidence>
<dbReference type="OrthoDB" id="9803201at2"/>
<evidence type="ECO:0000256" key="6">
    <source>
        <dbReference type="HAMAP-Rule" id="MF_01328"/>
    </source>
</evidence>
<dbReference type="GO" id="GO:0019843">
    <property type="term" value="F:rRNA binding"/>
    <property type="evidence" value="ECO:0007669"/>
    <property type="project" value="UniProtKB-UniRule"/>
</dbReference>
<feature type="region of interest" description="Disordered" evidence="7">
    <location>
        <begin position="49"/>
        <end position="78"/>
    </location>
</feature>
<accession>C0GGB3</accession>
<comment type="function">
    <text evidence="6">Forms part of the polypeptide exit tunnel.</text>
</comment>
<evidence type="ECO:0000256" key="4">
    <source>
        <dbReference type="ARBA" id="ARBA00023274"/>
    </source>
</evidence>
<dbReference type="PANTHER" id="PTHR10746:SF6">
    <property type="entry name" value="LARGE RIBOSOMAL SUBUNIT PROTEIN UL4M"/>
    <property type="match status" value="1"/>
</dbReference>
<evidence type="ECO:0000313" key="8">
    <source>
        <dbReference type="EMBL" id="EEG77802.1"/>
    </source>
</evidence>